<dbReference type="Proteomes" id="UP000544872">
    <property type="component" value="Unassembled WGS sequence"/>
</dbReference>
<evidence type="ECO:0000313" key="2">
    <source>
        <dbReference type="EMBL" id="MBB6212423.1"/>
    </source>
</evidence>
<dbReference type="InterPro" id="IPR027417">
    <property type="entry name" value="P-loop_NTPase"/>
</dbReference>
<dbReference type="SUPFAM" id="SSF53795">
    <property type="entry name" value="PEP carboxykinase-like"/>
    <property type="match status" value="1"/>
</dbReference>
<dbReference type="Gene3D" id="3.40.50.300">
    <property type="entry name" value="P-loop containing nucleotide triphosphate hydrolases"/>
    <property type="match status" value="1"/>
</dbReference>
<gene>
    <name evidence="2" type="ORF">FHS48_003878</name>
</gene>
<organism evidence="2 3">
    <name type="scientific">Novispirillum itersonii</name>
    <name type="common">Aquaspirillum itersonii</name>
    <dbReference type="NCBI Taxonomy" id="189"/>
    <lineage>
        <taxon>Bacteria</taxon>
        <taxon>Pseudomonadati</taxon>
        <taxon>Pseudomonadota</taxon>
        <taxon>Alphaproteobacteria</taxon>
        <taxon>Rhodospirillales</taxon>
        <taxon>Novispirillaceae</taxon>
        <taxon>Novispirillum</taxon>
    </lineage>
</organism>
<feature type="domain" description="HPr kinase/phosphorylase C-terminal" evidence="1">
    <location>
        <begin position="120"/>
        <end position="164"/>
    </location>
</feature>
<dbReference type="GO" id="GO:0005524">
    <property type="term" value="F:ATP binding"/>
    <property type="evidence" value="ECO:0007669"/>
    <property type="project" value="InterPro"/>
</dbReference>
<comment type="caution">
    <text evidence="2">The sequence shown here is derived from an EMBL/GenBank/DDBJ whole genome shotgun (WGS) entry which is preliminary data.</text>
</comment>
<keyword evidence="3" id="KW-1185">Reference proteome</keyword>
<evidence type="ECO:0000313" key="3">
    <source>
        <dbReference type="Proteomes" id="UP000544872"/>
    </source>
</evidence>
<reference evidence="2 3" key="1">
    <citation type="submission" date="2020-08" db="EMBL/GenBank/DDBJ databases">
        <title>Genomic Encyclopedia of Type Strains, Phase IV (KMG-IV): sequencing the most valuable type-strain genomes for metagenomic binning, comparative biology and taxonomic classification.</title>
        <authorList>
            <person name="Goeker M."/>
        </authorList>
    </citation>
    <scope>NUCLEOTIDE SEQUENCE [LARGE SCALE GENOMIC DNA]</scope>
    <source>
        <strain evidence="2 3">DSM 11590</strain>
    </source>
</reference>
<dbReference type="GO" id="GO:0000155">
    <property type="term" value="F:phosphorelay sensor kinase activity"/>
    <property type="evidence" value="ECO:0007669"/>
    <property type="project" value="InterPro"/>
</dbReference>
<sequence>MLFGWRVRSALPLPDLADWVGVDGGAAGLQILIDRTLASPSDRTGGWSALGPTTEQGPGAYLGAEGQLFLRIPGVASYLVEGGSRMTVNPELPEDAPELRTFLLGSCLAALCFQRGVVPLHASGVEIGGGAVLMAGDSGLGKSSLAAALMQQGARLLSDDLCVLDLREPEGPLIRPAFPRLRLCDDTARALGIRGAEAVPGRGPQDKHHIPVSAEAFTVQPLPLRLLAVLGRSASPGPVRVTRLSGVLAMRQRHVIHRLELGEAMGCGPLIFKSLAALAATEKMVELIRPDDLEELPALLRTIRSLAG</sequence>
<name>A0A7W9ZJ45_NOVIT</name>
<protein>
    <recommendedName>
        <fullName evidence="1">HPr kinase/phosphorylase C-terminal domain-containing protein</fullName>
    </recommendedName>
</protein>
<proteinExistence type="predicted"/>
<dbReference type="RefSeq" id="WP_184266436.1">
    <property type="nucleotide sequence ID" value="NZ_JACIIX010000025.1"/>
</dbReference>
<accession>A0A7W9ZJ45</accession>
<dbReference type="AlphaFoldDB" id="A0A7W9ZJ45"/>
<dbReference type="EMBL" id="JACIIX010000025">
    <property type="protein sequence ID" value="MBB6212423.1"/>
    <property type="molecule type" value="Genomic_DNA"/>
</dbReference>
<dbReference type="GO" id="GO:0006109">
    <property type="term" value="P:regulation of carbohydrate metabolic process"/>
    <property type="evidence" value="ECO:0007669"/>
    <property type="project" value="InterPro"/>
</dbReference>
<dbReference type="Pfam" id="PF07475">
    <property type="entry name" value="Hpr_kinase_C"/>
    <property type="match status" value="1"/>
</dbReference>
<evidence type="ECO:0000259" key="1">
    <source>
        <dbReference type="Pfam" id="PF07475"/>
    </source>
</evidence>
<dbReference type="InterPro" id="IPR011104">
    <property type="entry name" value="Hpr_kin/Pase_C"/>
</dbReference>